<dbReference type="PRINTS" id="PR00364">
    <property type="entry name" value="DISEASERSIST"/>
</dbReference>
<dbReference type="InterPro" id="IPR000157">
    <property type="entry name" value="TIR_dom"/>
</dbReference>
<dbReference type="OrthoDB" id="964740at2759"/>
<dbReference type="Pfam" id="PF23282">
    <property type="entry name" value="WHD_ROQ1"/>
    <property type="match status" value="1"/>
</dbReference>
<dbReference type="InterPro" id="IPR044974">
    <property type="entry name" value="Disease_R_plants"/>
</dbReference>
<dbReference type="InterPro" id="IPR036390">
    <property type="entry name" value="WH_DNA-bd_sf"/>
</dbReference>
<dbReference type="InterPro" id="IPR035897">
    <property type="entry name" value="Toll_tir_struct_dom_sf"/>
</dbReference>
<dbReference type="Gene3D" id="1.10.8.430">
    <property type="entry name" value="Helical domain of apoptotic protease-activating factors"/>
    <property type="match status" value="1"/>
</dbReference>
<dbReference type="GO" id="GO:0006952">
    <property type="term" value="P:defense response"/>
    <property type="evidence" value="ECO:0007669"/>
    <property type="project" value="UniProtKB-KW"/>
</dbReference>
<organism evidence="6 7">
    <name type="scientific">Gossypium anomalum</name>
    <dbReference type="NCBI Taxonomy" id="47600"/>
    <lineage>
        <taxon>Eukaryota</taxon>
        <taxon>Viridiplantae</taxon>
        <taxon>Streptophyta</taxon>
        <taxon>Embryophyta</taxon>
        <taxon>Tracheophyta</taxon>
        <taxon>Spermatophyta</taxon>
        <taxon>Magnoliopsida</taxon>
        <taxon>eudicotyledons</taxon>
        <taxon>Gunneridae</taxon>
        <taxon>Pentapetalae</taxon>
        <taxon>rosids</taxon>
        <taxon>malvids</taxon>
        <taxon>Malvales</taxon>
        <taxon>Malvaceae</taxon>
        <taxon>Malvoideae</taxon>
        <taxon>Gossypium</taxon>
    </lineage>
</organism>
<dbReference type="SUPFAM" id="SSF52540">
    <property type="entry name" value="P-loop containing nucleoside triphosphate hydrolases"/>
    <property type="match status" value="1"/>
</dbReference>
<dbReference type="SMART" id="SM00255">
    <property type="entry name" value="TIR"/>
    <property type="match status" value="1"/>
</dbReference>
<dbReference type="GO" id="GO:0007165">
    <property type="term" value="P:signal transduction"/>
    <property type="evidence" value="ECO:0007669"/>
    <property type="project" value="InterPro"/>
</dbReference>
<dbReference type="Pfam" id="PF00931">
    <property type="entry name" value="NB-ARC"/>
    <property type="match status" value="2"/>
</dbReference>
<sequence>MASSSSSSPPPHVKYQVFLSFRGEDTRLNFTSHLLKALKDRGMHVFFDEDKLEKGEQLSQSLSQAIANSDLSILVLSKDYASSKACLGELSHIIDRKPNPTDKHIVLPIFYHVDPSDVRNIDGSFKTSFEEHDSKRQSDEVQRWKAAFAKVGKLKGWHIRGCKFDRSETEYIKDIVEYVTKKLMNGMSRSTSDELIGIDDQKEKIIRLIEQEDCRVIGLWGMGGIGKTTLADAVYKEVSLKFENSCFSSKCTLSIRSPYRERMNNKKVIVILDDVSDPDQINFMGVKHFGRGSKIIVTSRDRQVLNNGGTNEIHEVKKLNANDSLQLFSTFAFKQLNPDTDFQNLSIKFVEYAQGNPLALRVLGSKLYKKSRKEWESEVYKLRECAQPQFFQILRSSFDGLDELEKNIFLDIATFFKGELREEVEEILRCCYKGAECVISNLLDKSLLEIIDFDKISMHDMLEEMGKDIVRQESKRPEKQSRLWSPEDTDRVLIHNKGTDLTKGIKVRMSPTDLRRISPTALQNMHNLRFICIFFGTSWAESRPYDRDVDIAFLPNELRYFRWDYYPFKSLSSNFKPEKLVVLRLQCSNVEQLWNEDDDLGIVNLREINVSRCNKLRKIPNLLGAINLKRVICLWCVSLVELPCLNHLASLEKLEFRGCHNLKKFPKVPNMFMDFDLSNTGIEEVPDSIGYLDMLEQLDLAGSRVKNVSSNILKLEKLHGLVLSYSMITEFPEIPNNLMQLNLSGTQIKEVSFCSNHLSNLHCLDMSFSSIQKPQCNIALFRSRERRLDAPTPILRFKNLRVLLMTYCDSLKLLSELPPYLQYLDANNCTSLEKVSFSDQNQDLYELHSCFVEDLDCSMLFWSKISASKFEYQSENSSLTLKIAPNGCKRSRFLAFSICLVADLIGCVSFSGFDFICEYQLTTASGGGHEKFRSEWHCRQQNWASMECMGDHVLILLSGDMVKNDKGYEQASFEFYIKYYGEEDVKKVLYQQERDLLETNEVLAMMELQLSIMSSTCMAIWLCLSRDFVRKQKWGKKDGLGIVQEHFQCLFAIGTCVPPLRPSSGFVHRHRRRCRRLPRTVTGTSKKVQLEQWHSGGEAGGMGDGIESSWPKGTYGRVSHTVEAHARVLGGVDKK</sequence>
<dbReference type="AlphaFoldDB" id="A0A8J5Y0J3"/>
<evidence type="ECO:0000313" key="6">
    <source>
        <dbReference type="EMBL" id="KAG8480086.1"/>
    </source>
</evidence>
<dbReference type="InterPro" id="IPR042197">
    <property type="entry name" value="Apaf_helical"/>
</dbReference>
<evidence type="ECO:0000256" key="2">
    <source>
        <dbReference type="ARBA" id="ARBA00022737"/>
    </source>
</evidence>
<dbReference type="PROSITE" id="PS50104">
    <property type="entry name" value="TIR"/>
    <property type="match status" value="1"/>
</dbReference>
<evidence type="ECO:0000256" key="4">
    <source>
        <dbReference type="ARBA" id="ARBA00023027"/>
    </source>
</evidence>
<dbReference type="Gene3D" id="3.80.10.10">
    <property type="entry name" value="Ribonuclease Inhibitor"/>
    <property type="match status" value="2"/>
</dbReference>
<evidence type="ECO:0000256" key="3">
    <source>
        <dbReference type="ARBA" id="ARBA00022821"/>
    </source>
</evidence>
<keyword evidence="4" id="KW-0520">NAD</keyword>
<dbReference type="PANTHER" id="PTHR11017:SF479">
    <property type="entry name" value="DISEASE RESISTANCE PROTEIN (TIR-NBS-LRR CLASS) FAMILY"/>
    <property type="match status" value="1"/>
</dbReference>
<reference evidence="6 7" key="1">
    <citation type="journal article" date="2021" name="bioRxiv">
        <title>The Gossypium anomalum genome as a resource for cotton improvement and evolutionary analysis of hybrid incompatibility.</title>
        <authorList>
            <person name="Grover C.E."/>
            <person name="Yuan D."/>
            <person name="Arick M.A."/>
            <person name="Miller E.R."/>
            <person name="Hu G."/>
            <person name="Peterson D.G."/>
            <person name="Wendel J.F."/>
            <person name="Udall J.A."/>
        </authorList>
    </citation>
    <scope>NUCLEOTIDE SEQUENCE [LARGE SCALE GENOMIC DNA]</scope>
    <source>
        <strain evidence="6">JFW-Udall</strain>
        <tissue evidence="6">Leaf</tissue>
    </source>
</reference>
<evidence type="ECO:0000259" key="5">
    <source>
        <dbReference type="PROSITE" id="PS50104"/>
    </source>
</evidence>
<dbReference type="Proteomes" id="UP000701853">
    <property type="component" value="Chromosome 10"/>
</dbReference>
<keyword evidence="3" id="KW-0611">Plant defense</keyword>
<dbReference type="Pfam" id="PF01582">
    <property type="entry name" value="TIR"/>
    <property type="match status" value="1"/>
</dbReference>
<dbReference type="Gene3D" id="3.40.50.10140">
    <property type="entry name" value="Toll/interleukin-1 receptor homology (TIR) domain"/>
    <property type="match status" value="1"/>
</dbReference>
<dbReference type="InterPro" id="IPR032675">
    <property type="entry name" value="LRR_dom_sf"/>
</dbReference>
<dbReference type="FunFam" id="3.40.50.10140:FF:000007">
    <property type="entry name" value="Disease resistance protein (TIR-NBS-LRR class)"/>
    <property type="match status" value="1"/>
</dbReference>
<gene>
    <name evidence="6" type="ORF">CXB51_025370</name>
</gene>
<keyword evidence="2" id="KW-0677">Repeat</keyword>
<dbReference type="SUPFAM" id="SSF52058">
    <property type="entry name" value="L domain-like"/>
    <property type="match status" value="1"/>
</dbReference>
<dbReference type="InterPro" id="IPR027417">
    <property type="entry name" value="P-loop_NTPase"/>
</dbReference>
<protein>
    <recommendedName>
        <fullName evidence="5">TIR domain-containing protein</fullName>
    </recommendedName>
</protein>
<name>A0A8J5Y0J3_9ROSI</name>
<dbReference type="InterPro" id="IPR058192">
    <property type="entry name" value="WHD_ROQ1-like"/>
</dbReference>
<feature type="domain" description="TIR" evidence="5">
    <location>
        <begin position="13"/>
        <end position="183"/>
    </location>
</feature>
<keyword evidence="7" id="KW-1185">Reference proteome</keyword>
<proteinExistence type="predicted"/>
<keyword evidence="1" id="KW-0433">Leucine-rich repeat</keyword>
<dbReference type="SUPFAM" id="SSF46785">
    <property type="entry name" value="Winged helix' DNA-binding domain"/>
    <property type="match status" value="1"/>
</dbReference>
<dbReference type="GO" id="GO:0043531">
    <property type="term" value="F:ADP binding"/>
    <property type="evidence" value="ECO:0007669"/>
    <property type="project" value="InterPro"/>
</dbReference>
<dbReference type="InterPro" id="IPR002182">
    <property type="entry name" value="NB-ARC"/>
</dbReference>
<evidence type="ECO:0000256" key="1">
    <source>
        <dbReference type="ARBA" id="ARBA00022614"/>
    </source>
</evidence>
<comment type="caution">
    <text evidence="6">The sequence shown here is derived from an EMBL/GenBank/DDBJ whole genome shotgun (WGS) entry which is preliminary data.</text>
</comment>
<dbReference type="SUPFAM" id="SSF52200">
    <property type="entry name" value="Toll/Interleukin receptor TIR domain"/>
    <property type="match status" value="1"/>
</dbReference>
<evidence type="ECO:0000313" key="7">
    <source>
        <dbReference type="Proteomes" id="UP000701853"/>
    </source>
</evidence>
<dbReference type="PANTHER" id="PTHR11017">
    <property type="entry name" value="LEUCINE-RICH REPEAT-CONTAINING PROTEIN"/>
    <property type="match status" value="1"/>
</dbReference>
<dbReference type="EMBL" id="JAHUZN010000010">
    <property type="protein sequence ID" value="KAG8480086.1"/>
    <property type="molecule type" value="Genomic_DNA"/>
</dbReference>
<dbReference type="Gene3D" id="3.40.50.300">
    <property type="entry name" value="P-loop containing nucleotide triphosphate hydrolases"/>
    <property type="match status" value="2"/>
</dbReference>
<accession>A0A8J5Y0J3</accession>